<feature type="region of interest" description="Disordered" evidence="3">
    <location>
        <begin position="38"/>
        <end position="116"/>
    </location>
</feature>
<organism evidence="6 7">
    <name type="scientific">Xylaria bambusicola</name>
    <dbReference type="NCBI Taxonomy" id="326684"/>
    <lineage>
        <taxon>Eukaryota</taxon>
        <taxon>Fungi</taxon>
        <taxon>Dikarya</taxon>
        <taxon>Ascomycota</taxon>
        <taxon>Pezizomycotina</taxon>
        <taxon>Sordariomycetes</taxon>
        <taxon>Xylariomycetidae</taxon>
        <taxon>Xylariales</taxon>
        <taxon>Xylariaceae</taxon>
        <taxon>Xylaria</taxon>
    </lineage>
</organism>
<dbReference type="InterPro" id="IPR056884">
    <property type="entry name" value="NPHP3-like_N"/>
</dbReference>
<dbReference type="Pfam" id="PF00023">
    <property type="entry name" value="Ank"/>
    <property type="match status" value="1"/>
</dbReference>
<feature type="domain" description="Nephrocystin 3-like N-terminal" evidence="5">
    <location>
        <begin position="412"/>
        <end position="582"/>
    </location>
</feature>
<dbReference type="Pfam" id="PF22939">
    <property type="entry name" value="WHD_GPIID"/>
    <property type="match status" value="1"/>
</dbReference>
<dbReference type="AlphaFoldDB" id="A0AAN7UZJ9"/>
<feature type="compositionally biased region" description="Pro residues" evidence="3">
    <location>
        <begin position="62"/>
        <end position="71"/>
    </location>
</feature>
<dbReference type="Gene3D" id="1.25.40.20">
    <property type="entry name" value="Ankyrin repeat-containing domain"/>
    <property type="match status" value="4"/>
</dbReference>
<evidence type="ECO:0000256" key="2">
    <source>
        <dbReference type="PROSITE-ProRule" id="PRU00023"/>
    </source>
</evidence>
<feature type="compositionally biased region" description="Polar residues" evidence="3">
    <location>
        <begin position="52"/>
        <end position="61"/>
    </location>
</feature>
<dbReference type="InterPro" id="IPR027417">
    <property type="entry name" value="P-loop_NTPase"/>
</dbReference>
<dbReference type="SUPFAM" id="SSF48403">
    <property type="entry name" value="Ankyrin repeat"/>
    <property type="match status" value="1"/>
</dbReference>
<evidence type="ECO:0008006" key="8">
    <source>
        <dbReference type="Google" id="ProtNLM"/>
    </source>
</evidence>
<feature type="domain" description="GPI inositol-deacylase winged helix" evidence="4">
    <location>
        <begin position="694"/>
        <end position="770"/>
    </location>
</feature>
<dbReference type="PANTHER" id="PTHR10039">
    <property type="entry name" value="AMELOGENIN"/>
    <property type="match status" value="1"/>
</dbReference>
<comment type="caution">
    <text evidence="6">The sequence shown here is derived from an EMBL/GenBank/DDBJ whole genome shotgun (WGS) entry which is preliminary data.</text>
</comment>
<dbReference type="Pfam" id="PF24883">
    <property type="entry name" value="NPHP3_N"/>
    <property type="match status" value="1"/>
</dbReference>
<proteinExistence type="predicted"/>
<keyword evidence="2" id="KW-0040">ANK repeat</keyword>
<feature type="region of interest" description="Disordered" evidence="3">
    <location>
        <begin position="1"/>
        <end position="25"/>
    </location>
</feature>
<dbReference type="Proteomes" id="UP001305414">
    <property type="component" value="Unassembled WGS sequence"/>
</dbReference>
<sequence length="1248" mass="139666">MPRPSFCGIFRRNRRKAHDEGQSATQLAVIARPLAASSLPSAQGLDPANPDVHSTNQSRPSITPPTAPLPSPTQAATDPETLPLSTSGSQPALDAPQVVQAQHERETHGAPERPMPYASNADLWKEALAQLDELGRHNIESLIGELSSEAADTKSLALTIQEQLDVAFKVQQHDTKSGRIIENSLAVLGKFLSVVDVAVSFDPVHAALPWAAVRSVLVPQLVTASRDLEGRLIAGIAIVTSLLAQCDTYQQLYMAPDLPLRPSQAPLSTIKAIIIHTYAKIQMFLSFAIEQQRRKLRLAAAFNVDNAKSHVDELSRCEKELQRAADTCERHCSLSSRSAVQELLNLKADFSKIFRNQMYVMKCLQSAKADLLASDLLMSRFESGDQIKLLEWISPILYQQHHNRVKDDRISGTCEWLLEHDRFREWEDSNLSTILWLQGSPGAGKTFLTSRVIDHERARVESSPNQEGFAFFYCDRNEEQRRKPLSVLQSYVRQLSTTAKNPDCIRKSLQDCCQKARRSGSDLSFEHCRYQLLESINLYHNTTLVLDALDECEPNSRGQILEIIEFLISKSGNSLKVFISSRPDQDIRDRFLKTPNIEIQATDNEEDIQKFVREKITQHRNWRGMSQRLQNDIVEKFFTKSQGMFQWAFLQINDLLALQTERAIRDRLDALPTGLKKAYDEIYEKIKDRNKYDRALADRAFKWVACTYEPLTSEELLSAIRLDSDSTAFDLSDPITESQLLDLCNNLLVIDSQQKVWRFSHLSVIEYFEANHWDLQDAHYHAASVCLKGLIKIHTNVGQDEIDNSDSNLDYDSVNSCTLEKEPINKFRFSAPFETYFNRRFNSILAQLLKSFLGSPTKSSLQYQAWHTQTNDYNWSNDRTRAWDKSELAPATTALFAMCRFSLYDVLLDWWKDAEFDISMTTDSGLNLLALAAIGGCKQMCENLIKRGVEVDIQLQHDKYGSVLAAVASQGPIEIVRFLVNEAGADGKTEIVEFLVKAGADINIQLNNKYSNALAASAKIGQTEIVKFLIKVRANEQTKIVKFLIKAGANVNIQLNGKYSNALTTNTKLKQTKILGNVNIQLNGNTSSTSAMQYRDKPKFVKFLVEVRANVNIQLNGEYGSALATSAKWDKPKSALAAGAKWGDSEIVEFLIKAGADVNIQLNSEYGSALAAAVDSIFDTDAAISTLLQAGADANIQLLAGKHGNALIYAIEGDMDRHLRLLVGNAETDVNQQIRMIGSRCKAQLLVK</sequence>
<dbReference type="InterPro" id="IPR036770">
    <property type="entry name" value="Ankyrin_rpt-contain_sf"/>
</dbReference>
<feature type="repeat" description="ANK" evidence="2">
    <location>
        <begin position="1131"/>
        <end position="1163"/>
    </location>
</feature>
<evidence type="ECO:0000313" key="6">
    <source>
        <dbReference type="EMBL" id="KAK5630889.1"/>
    </source>
</evidence>
<gene>
    <name evidence="6" type="ORF">RRF57_006604</name>
</gene>
<evidence type="ECO:0000259" key="4">
    <source>
        <dbReference type="Pfam" id="PF22939"/>
    </source>
</evidence>
<reference evidence="6 7" key="1">
    <citation type="submission" date="2023-10" db="EMBL/GenBank/DDBJ databases">
        <title>Draft genome sequence of Xylaria bambusicola isolate GMP-LS, the root and basal stem rot pathogen of sugarcane in Indonesia.</title>
        <authorList>
            <person name="Selvaraj P."/>
            <person name="Muralishankar V."/>
            <person name="Muruganantham S."/>
            <person name="Sp S."/>
            <person name="Haryani S."/>
            <person name="Lau K.J.X."/>
            <person name="Naqvi N.I."/>
        </authorList>
    </citation>
    <scope>NUCLEOTIDE SEQUENCE [LARGE SCALE GENOMIC DNA]</scope>
    <source>
        <strain evidence="6">GMP-LS</strain>
    </source>
</reference>
<keyword evidence="7" id="KW-1185">Reference proteome</keyword>
<feature type="compositionally biased region" description="Basic and acidic residues" evidence="3">
    <location>
        <begin position="102"/>
        <end position="111"/>
    </location>
</feature>
<evidence type="ECO:0000256" key="1">
    <source>
        <dbReference type="ARBA" id="ARBA00022737"/>
    </source>
</evidence>
<dbReference type="Gene3D" id="3.40.50.300">
    <property type="entry name" value="P-loop containing nucleotide triphosphate hydrolases"/>
    <property type="match status" value="1"/>
</dbReference>
<protein>
    <recommendedName>
        <fullName evidence="8">NACHT domain-containing protein</fullName>
    </recommendedName>
</protein>
<dbReference type="InterPro" id="IPR002110">
    <property type="entry name" value="Ankyrin_rpt"/>
</dbReference>
<evidence type="ECO:0000256" key="3">
    <source>
        <dbReference type="SAM" id="MobiDB-lite"/>
    </source>
</evidence>
<keyword evidence="1" id="KW-0677">Repeat</keyword>
<evidence type="ECO:0000313" key="7">
    <source>
        <dbReference type="Proteomes" id="UP001305414"/>
    </source>
</evidence>
<accession>A0AAN7UZJ9</accession>
<dbReference type="SMART" id="SM00248">
    <property type="entry name" value="ANK"/>
    <property type="match status" value="7"/>
</dbReference>
<evidence type="ECO:0000259" key="5">
    <source>
        <dbReference type="Pfam" id="PF24883"/>
    </source>
</evidence>
<dbReference type="PANTHER" id="PTHR10039:SF15">
    <property type="entry name" value="NACHT DOMAIN-CONTAINING PROTEIN"/>
    <property type="match status" value="1"/>
</dbReference>
<dbReference type="EMBL" id="JAWHQM010000017">
    <property type="protein sequence ID" value="KAK5630889.1"/>
    <property type="molecule type" value="Genomic_DNA"/>
</dbReference>
<dbReference type="SUPFAM" id="SSF52540">
    <property type="entry name" value="P-loop containing nucleoside triphosphate hydrolases"/>
    <property type="match status" value="1"/>
</dbReference>
<dbReference type="PROSITE" id="PS50297">
    <property type="entry name" value="ANK_REP_REGION"/>
    <property type="match status" value="1"/>
</dbReference>
<name>A0AAN7UZJ9_9PEZI</name>
<dbReference type="PROSITE" id="PS50088">
    <property type="entry name" value="ANK_REPEAT"/>
    <property type="match status" value="1"/>
</dbReference>
<dbReference type="InterPro" id="IPR054471">
    <property type="entry name" value="GPIID_WHD"/>
</dbReference>